<organism evidence="15 16">
    <name type="scientific">Fraserbacteria sp. (strain RBG_16_55_9)</name>
    <dbReference type="NCBI Taxonomy" id="1817864"/>
    <lineage>
        <taxon>Bacteria</taxon>
        <taxon>Candidatus Fraseribacteriota</taxon>
    </lineage>
</organism>
<dbReference type="GO" id="GO:0008716">
    <property type="term" value="F:D-alanine-D-alanine ligase activity"/>
    <property type="evidence" value="ECO:0007669"/>
    <property type="project" value="UniProtKB-UniRule"/>
</dbReference>
<dbReference type="NCBIfam" id="TIGR01205">
    <property type="entry name" value="D_ala_D_alaTIGR"/>
    <property type="match status" value="1"/>
</dbReference>
<dbReference type="Proteomes" id="UP000179157">
    <property type="component" value="Unassembled WGS sequence"/>
</dbReference>
<evidence type="ECO:0000256" key="1">
    <source>
        <dbReference type="ARBA" id="ARBA00004496"/>
    </source>
</evidence>
<dbReference type="Gene3D" id="3.30.1490.20">
    <property type="entry name" value="ATP-grasp fold, A domain"/>
    <property type="match status" value="1"/>
</dbReference>
<dbReference type="GO" id="GO:0046872">
    <property type="term" value="F:metal ion binding"/>
    <property type="evidence" value="ECO:0007669"/>
    <property type="project" value="UniProtKB-KW"/>
</dbReference>
<dbReference type="GO" id="GO:0008360">
    <property type="term" value="P:regulation of cell shape"/>
    <property type="evidence" value="ECO:0007669"/>
    <property type="project" value="UniProtKB-KW"/>
</dbReference>
<dbReference type="NCBIfam" id="NF002528">
    <property type="entry name" value="PRK01966.1-4"/>
    <property type="match status" value="1"/>
</dbReference>
<dbReference type="HAMAP" id="MF_00047">
    <property type="entry name" value="Dala_Dala_lig"/>
    <property type="match status" value="1"/>
</dbReference>
<dbReference type="PIRSF" id="PIRSF039102">
    <property type="entry name" value="Ddl/VanB"/>
    <property type="match status" value="1"/>
</dbReference>
<feature type="binding site" evidence="12">
    <location>
        <position position="303"/>
    </location>
    <ligand>
        <name>Mg(2+)</name>
        <dbReference type="ChEBI" id="CHEBI:18420"/>
        <label>2</label>
    </ligand>
</feature>
<evidence type="ECO:0000256" key="10">
    <source>
        <dbReference type="HAMAP-Rule" id="MF_00047"/>
    </source>
</evidence>
<evidence type="ECO:0000259" key="14">
    <source>
        <dbReference type="PROSITE" id="PS50975"/>
    </source>
</evidence>
<comment type="function">
    <text evidence="10">Cell wall formation.</text>
</comment>
<feature type="active site" evidence="11">
    <location>
        <position position="18"/>
    </location>
</feature>
<dbReference type="PANTHER" id="PTHR23132">
    <property type="entry name" value="D-ALANINE--D-ALANINE LIGASE"/>
    <property type="match status" value="1"/>
</dbReference>
<comment type="caution">
    <text evidence="15">The sequence shown here is derived from an EMBL/GenBank/DDBJ whole genome shotgun (WGS) entry which is preliminary data.</text>
</comment>
<feature type="binding site" evidence="12">
    <location>
        <position position="305"/>
    </location>
    <ligand>
        <name>Mg(2+)</name>
        <dbReference type="ChEBI" id="CHEBI:18420"/>
        <label>2</label>
    </ligand>
</feature>
<keyword evidence="9 10" id="KW-0961">Cell wall biogenesis/degradation</keyword>
<sequence length="351" mass="38832">MSERKLNIAVLMGGPSAEHDVSLATGRVLIQHLDQSKYDIKPVTVSREVRELLSGKSPPSLPTEARTSAVSTALHQAQEAQIDVVFIAMHGEFGEDGRLQGLLEFFDIPYTGSGVLASSLAMDKVKSSELFRLHGLLVPAYTHFMRWEWEHHESIILDFLVQALEAPWVVKPVDRGSSVGVSIAQTTEALRAAIQAVFQHSDHVMVQEHIQGAEVTCAVLHEDPRSEPWPLPPTQIIPKTKAFFDYASKYTPGATEEITPPRLHPAIIAQVQATAVQAHKILDCYGMSRTDMIVRDEKIYVLETNTIPGMTETSLYPQAAKAIGLEFSDLLDRLISAALRRHRVHHGSRTS</sequence>
<dbReference type="InterPro" id="IPR011127">
    <property type="entry name" value="Dala_Dala_lig_N"/>
</dbReference>
<feature type="binding site" evidence="12">
    <location>
        <position position="303"/>
    </location>
    <ligand>
        <name>Mg(2+)</name>
        <dbReference type="ChEBI" id="CHEBI:18420"/>
        <label>1</label>
    </ligand>
</feature>
<comment type="pathway">
    <text evidence="10">Cell wall biogenesis; peptidoglycan biosynthesis.</text>
</comment>
<dbReference type="EC" id="6.3.2.4" evidence="10"/>
<keyword evidence="4 10" id="KW-0436">Ligase</keyword>
<reference evidence="15 16" key="1">
    <citation type="journal article" date="2016" name="Nat. Commun.">
        <title>Thousands of microbial genomes shed light on interconnected biogeochemical processes in an aquifer system.</title>
        <authorList>
            <person name="Anantharaman K."/>
            <person name="Brown C.T."/>
            <person name="Hug L.A."/>
            <person name="Sharon I."/>
            <person name="Castelle C.J."/>
            <person name="Probst A.J."/>
            <person name="Thomas B.C."/>
            <person name="Singh A."/>
            <person name="Wilkins M.J."/>
            <person name="Karaoz U."/>
            <person name="Brodie E.L."/>
            <person name="Williams K.H."/>
            <person name="Hubbard S.S."/>
            <person name="Banfield J.F."/>
        </authorList>
    </citation>
    <scope>NUCLEOTIDE SEQUENCE [LARGE SCALE GENOMIC DNA]</scope>
    <source>
        <strain evidence="16">RBG_16_55_9</strain>
    </source>
</reference>
<dbReference type="InterPro" id="IPR011761">
    <property type="entry name" value="ATP-grasp"/>
</dbReference>
<dbReference type="GO" id="GO:0071555">
    <property type="term" value="P:cell wall organization"/>
    <property type="evidence" value="ECO:0007669"/>
    <property type="project" value="UniProtKB-KW"/>
</dbReference>
<evidence type="ECO:0000256" key="8">
    <source>
        <dbReference type="ARBA" id="ARBA00022984"/>
    </source>
</evidence>
<evidence type="ECO:0000256" key="3">
    <source>
        <dbReference type="ARBA" id="ARBA00022490"/>
    </source>
</evidence>
<comment type="catalytic activity">
    <reaction evidence="10">
        <text>2 D-alanine + ATP = D-alanyl-D-alanine + ADP + phosphate + H(+)</text>
        <dbReference type="Rhea" id="RHEA:11224"/>
        <dbReference type="ChEBI" id="CHEBI:15378"/>
        <dbReference type="ChEBI" id="CHEBI:30616"/>
        <dbReference type="ChEBI" id="CHEBI:43474"/>
        <dbReference type="ChEBI" id="CHEBI:57416"/>
        <dbReference type="ChEBI" id="CHEBI:57822"/>
        <dbReference type="ChEBI" id="CHEBI:456216"/>
        <dbReference type="EC" id="6.3.2.4"/>
    </reaction>
</comment>
<dbReference type="InterPro" id="IPR016185">
    <property type="entry name" value="PreATP-grasp_dom_sf"/>
</dbReference>
<dbReference type="GO" id="GO:0009252">
    <property type="term" value="P:peptidoglycan biosynthetic process"/>
    <property type="evidence" value="ECO:0007669"/>
    <property type="project" value="UniProtKB-UniRule"/>
</dbReference>
<dbReference type="InterPro" id="IPR013815">
    <property type="entry name" value="ATP_grasp_subdomain_1"/>
</dbReference>
<proteinExistence type="inferred from homology"/>
<comment type="cofactor">
    <cofactor evidence="12">
        <name>Mg(2+)</name>
        <dbReference type="ChEBI" id="CHEBI:18420"/>
    </cofactor>
    <cofactor evidence="12">
        <name>Mn(2+)</name>
        <dbReference type="ChEBI" id="CHEBI:29035"/>
    </cofactor>
    <text evidence="12">Binds 2 magnesium or manganese ions per subunit.</text>
</comment>
<comment type="similarity">
    <text evidence="2 10">Belongs to the D-alanine--D-alanine ligase family.</text>
</comment>
<keyword evidence="12" id="KW-0464">Manganese</keyword>
<evidence type="ECO:0000256" key="5">
    <source>
        <dbReference type="ARBA" id="ARBA00022741"/>
    </source>
</evidence>
<dbReference type="EMBL" id="MFGX01000081">
    <property type="protein sequence ID" value="OGF54444.1"/>
    <property type="molecule type" value="Genomic_DNA"/>
</dbReference>
<dbReference type="Gene3D" id="3.40.50.20">
    <property type="match status" value="1"/>
</dbReference>
<dbReference type="SUPFAM" id="SSF56059">
    <property type="entry name" value="Glutathione synthetase ATP-binding domain-like"/>
    <property type="match status" value="1"/>
</dbReference>
<dbReference type="NCBIfam" id="NF002378">
    <property type="entry name" value="PRK01372.1"/>
    <property type="match status" value="1"/>
</dbReference>
<dbReference type="Pfam" id="PF07478">
    <property type="entry name" value="Dala_Dala_lig_C"/>
    <property type="match status" value="1"/>
</dbReference>
<dbReference type="PANTHER" id="PTHR23132:SF23">
    <property type="entry name" value="D-ALANINE--D-ALANINE LIGASE B"/>
    <property type="match status" value="1"/>
</dbReference>
<keyword evidence="3 10" id="KW-0963">Cytoplasm</keyword>
<dbReference type="GO" id="GO:0005737">
    <property type="term" value="C:cytoplasm"/>
    <property type="evidence" value="ECO:0007669"/>
    <property type="project" value="UniProtKB-SubCell"/>
</dbReference>
<dbReference type="InterPro" id="IPR005905">
    <property type="entry name" value="D_ala_D_ala"/>
</dbReference>
<feature type="active site" evidence="11">
    <location>
        <position position="177"/>
    </location>
</feature>
<evidence type="ECO:0000256" key="6">
    <source>
        <dbReference type="ARBA" id="ARBA00022840"/>
    </source>
</evidence>
<name>A0A1F5UTG6_FRAXR</name>
<dbReference type="SUPFAM" id="SSF52440">
    <property type="entry name" value="PreATP-grasp domain"/>
    <property type="match status" value="1"/>
</dbReference>
<feature type="active site" evidence="11">
    <location>
        <position position="314"/>
    </location>
</feature>
<keyword evidence="5 13" id="KW-0547">Nucleotide-binding</keyword>
<dbReference type="PROSITE" id="PS00844">
    <property type="entry name" value="DALA_DALA_LIGASE_2"/>
    <property type="match status" value="1"/>
</dbReference>
<dbReference type="InterPro" id="IPR000291">
    <property type="entry name" value="D-Ala_lig_Van_CS"/>
</dbReference>
<keyword evidence="7 10" id="KW-0133">Cell shape</keyword>
<evidence type="ECO:0000256" key="4">
    <source>
        <dbReference type="ARBA" id="ARBA00022598"/>
    </source>
</evidence>
<dbReference type="PROSITE" id="PS00843">
    <property type="entry name" value="DALA_DALA_LIGASE_1"/>
    <property type="match status" value="1"/>
</dbReference>
<evidence type="ECO:0000313" key="15">
    <source>
        <dbReference type="EMBL" id="OGF54444.1"/>
    </source>
</evidence>
<comment type="subcellular location">
    <subcellularLocation>
        <location evidence="1 10">Cytoplasm</location>
    </subcellularLocation>
</comment>
<evidence type="ECO:0000256" key="9">
    <source>
        <dbReference type="ARBA" id="ARBA00023316"/>
    </source>
</evidence>
<dbReference type="AlphaFoldDB" id="A0A1F5UTG6"/>
<keyword evidence="8 10" id="KW-0573">Peptidoglycan synthesis</keyword>
<dbReference type="Pfam" id="PF01820">
    <property type="entry name" value="Dala_Dala_lig_N"/>
    <property type="match status" value="1"/>
</dbReference>
<keyword evidence="12" id="KW-0460">Magnesium</keyword>
<evidence type="ECO:0000256" key="13">
    <source>
        <dbReference type="PROSITE-ProRule" id="PRU00409"/>
    </source>
</evidence>
<feature type="binding site" evidence="12">
    <location>
        <position position="291"/>
    </location>
    <ligand>
        <name>Mg(2+)</name>
        <dbReference type="ChEBI" id="CHEBI:18420"/>
        <label>1</label>
    </ligand>
</feature>
<dbReference type="STRING" id="1817864.A2Z21_07040"/>
<protein>
    <recommendedName>
        <fullName evidence="10">D-alanine--D-alanine ligase</fullName>
        <ecNumber evidence="10">6.3.2.4</ecNumber>
    </recommendedName>
    <alternativeName>
        <fullName evidence="10">D-Ala-D-Ala ligase</fullName>
    </alternativeName>
    <alternativeName>
        <fullName evidence="10">D-alanylalanine synthetase</fullName>
    </alternativeName>
</protein>
<dbReference type="PROSITE" id="PS50975">
    <property type="entry name" value="ATP_GRASP"/>
    <property type="match status" value="1"/>
</dbReference>
<dbReference type="GO" id="GO:0005524">
    <property type="term" value="F:ATP binding"/>
    <property type="evidence" value="ECO:0007669"/>
    <property type="project" value="UniProtKB-UniRule"/>
</dbReference>
<dbReference type="InterPro" id="IPR011095">
    <property type="entry name" value="Dala_Dala_lig_C"/>
</dbReference>
<evidence type="ECO:0000256" key="11">
    <source>
        <dbReference type="PIRSR" id="PIRSR039102-1"/>
    </source>
</evidence>
<dbReference type="UniPathway" id="UPA00219"/>
<evidence type="ECO:0000256" key="2">
    <source>
        <dbReference type="ARBA" id="ARBA00010871"/>
    </source>
</evidence>
<gene>
    <name evidence="10" type="primary">ddl</name>
    <name evidence="15" type="ORF">A2Z21_07040</name>
</gene>
<evidence type="ECO:0000256" key="7">
    <source>
        <dbReference type="ARBA" id="ARBA00022960"/>
    </source>
</evidence>
<keyword evidence="6 13" id="KW-0067">ATP-binding</keyword>
<evidence type="ECO:0000256" key="12">
    <source>
        <dbReference type="PIRSR" id="PIRSR039102-3"/>
    </source>
</evidence>
<evidence type="ECO:0000313" key="16">
    <source>
        <dbReference type="Proteomes" id="UP000179157"/>
    </source>
</evidence>
<feature type="domain" description="ATP-grasp" evidence="14">
    <location>
        <begin position="128"/>
        <end position="336"/>
    </location>
</feature>
<accession>A0A1F5UTG6</accession>
<dbReference type="Gene3D" id="3.30.470.20">
    <property type="entry name" value="ATP-grasp fold, B domain"/>
    <property type="match status" value="1"/>
</dbReference>
<keyword evidence="12" id="KW-0479">Metal-binding</keyword>